<feature type="compositionally biased region" description="Acidic residues" evidence="1">
    <location>
        <begin position="30"/>
        <end position="51"/>
    </location>
</feature>
<evidence type="ECO:0000313" key="3">
    <source>
        <dbReference type="Proteomes" id="UP001383192"/>
    </source>
</evidence>
<proteinExistence type="predicted"/>
<keyword evidence="3" id="KW-1185">Reference proteome</keyword>
<feature type="compositionally biased region" description="Basic and acidic residues" evidence="1">
    <location>
        <begin position="120"/>
        <end position="131"/>
    </location>
</feature>
<dbReference type="EMBL" id="JAYKXP010000315">
    <property type="protein sequence ID" value="KAK7015549.1"/>
    <property type="molecule type" value="Genomic_DNA"/>
</dbReference>
<gene>
    <name evidence="2" type="ORF">VNI00_019083</name>
</gene>
<name>A0AAW0ASF7_9AGAR</name>
<organism evidence="2 3">
    <name type="scientific">Paramarasmius palmivorus</name>
    <dbReference type="NCBI Taxonomy" id="297713"/>
    <lineage>
        <taxon>Eukaryota</taxon>
        <taxon>Fungi</taxon>
        <taxon>Dikarya</taxon>
        <taxon>Basidiomycota</taxon>
        <taxon>Agaricomycotina</taxon>
        <taxon>Agaricomycetes</taxon>
        <taxon>Agaricomycetidae</taxon>
        <taxon>Agaricales</taxon>
        <taxon>Marasmiineae</taxon>
        <taxon>Marasmiaceae</taxon>
        <taxon>Paramarasmius</taxon>
    </lineage>
</organism>
<comment type="caution">
    <text evidence="2">The sequence shown here is derived from an EMBL/GenBank/DDBJ whole genome shotgun (WGS) entry which is preliminary data.</text>
</comment>
<sequence length="165" mass="19959">MPGNNRKSSSSVEWHTMDSWLNEWDKAEDSSDELSEDSVDAEIEEREEDGIVDSRKDERRSVSEPRSFDRCQDYRESARVYAQLHYRKNADRLRAMAKKRKEEQRDQLLSLPEEDRKKALDFKRLKQNEYAKRHRERHRDQINARERLRRRKAKEMSRSSSTEQE</sequence>
<protein>
    <submittedName>
        <fullName evidence="2">Uncharacterized protein</fullName>
    </submittedName>
</protein>
<evidence type="ECO:0000313" key="2">
    <source>
        <dbReference type="EMBL" id="KAK7015549.1"/>
    </source>
</evidence>
<evidence type="ECO:0000256" key="1">
    <source>
        <dbReference type="SAM" id="MobiDB-lite"/>
    </source>
</evidence>
<dbReference type="AlphaFoldDB" id="A0AAW0ASF7"/>
<feature type="region of interest" description="Disordered" evidence="1">
    <location>
        <begin position="120"/>
        <end position="165"/>
    </location>
</feature>
<feature type="region of interest" description="Disordered" evidence="1">
    <location>
        <begin position="25"/>
        <end position="69"/>
    </location>
</feature>
<feature type="compositionally biased region" description="Basic and acidic residues" evidence="1">
    <location>
        <begin position="52"/>
        <end position="69"/>
    </location>
</feature>
<accession>A0AAW0ASF7</accession>
<reference evidence="2 3" key="1">
    <citation type="submission" date="2024-01" db="EMBL/GenBank/DDBJ databases">
        <title>A draft genome for a cacao thread blight-causing isolate of Paramarasmius palmivorus.</title>
        <authorList>
            <person name="Baruah I.K."/>
            <person name="Bukari Y."/>
            <person name="Amoako-Attah I."/>
            <person name="Meinhardt L.W."/>
            <person name="Bailey B.A."/>
            <person name="Cohen S.P."/>
        </authorList>
    </citation>
    <scope>NUCLEOTIDE SEQUENCE [LARGE SCALE GENOMIC DNA]</scope>
    <source>
        <strain evidence="2 3">GH-12</strain>
    </source>
</reference>
<dbReference type="Proteomes" id="UP001383192">
    <property type="component" value="Unassembled WGS sequence"/>
</dbReference>